<accession>A0A975G6E3</accession>
<keyword evidence="1" id="KW-0812">Transmembrane</keyword>
<dbReference type="RefSeq" id="WP_211629746.1">
    <property type="nucleotide sequence ID" value="NZ_CP073100.1"/>
</dbReference>
<name>A0A975G6E3_9BACT</name>
<evidence type="ECO:0000313" key="2">
    <source>
        <dbReference type="EMBL" id="QUE49657.1"/>
    </source>
</evidence>
<sequence length="108" mass="12590">MAARKKKPQNLDPELQLLVDQEAVLRAQIAVTAAEPERLRRQYEEERATLPPTEDFRDRERRRAFEELATRGKVRNEHKSQRRSLLLLVLLLAATTSLVMWGLQLMRG</sequence>
<dbReference type="EMBL" id="CP073100">
    <property type="protein sequence ID" value="QUE49657.1"/>
    <property type="molecule type" value="Genomic_DNA"/>
</dbReference>
<keyword evidence="1" id="KW-1133">Transmembrane helix</keyword>
<organism evidence="2 3">
    <name type="scientific">Luteolibacter ambystomatis</name>
    <dbReference type="NCBI Taxonomy" id="2824561"/>
    <lineage>
        <taxon>Bacteria</taxon>
        <taxon>Pseudomonadati</taxon>
        <taxon>Verrucomicrobiota</taxon>
        <taxon>Verrucomicrobiia</taxon>
        <taxon>Verrucomicrobiales</taxon>
        <taxon>Verrucomicrobiaceae</taxon>
        <taxon>Luteolibacter</taxon>
    </lineage>
</organism>
<proteinExistence type="predicted"/>
<evidence type="ECO:0000256" key="1">
    <source>
        <dbReference type="SAM" id="Phobius"/>
    </source>
</evidence>
<dbReference type="Proteomes" id="UP000676169">
    <property type="component" value="Chromosome"/>
</dbReference>
<dbReference type="AlphaFoldDB" id="A0A975G6E3"/>
<protein>
    <submittedName>
        <fullName evidence="2">Uncharacterized protein</fullName>
    </submittedName>
</protein>
<keyword evidence="3" id="KW-1185">Reference proteome</keyword>
<evidence type="ECO:0000313" key="3">
    <source>
        <dbReference type="Proteomes" id="UP000676169"/>
    </source>
</evidence>
<feature type="transmembrane region" description="Helical" evidence="1">
    <location>
        <begin position="85"/>
        <end position="103"/>
    </location>
</feature>
<gene>
    <name evidence="2" type="ORF">KBB96_12320</name>
</gene>
<dbReference type="KEGG" id="lamb:KBB96_12320"/>
<reference evidence="2" key="1">
    <citation type="submission" date="2021-04" db="EMBL/GenBank/DDBJ databases">
        <title>Luteolibacter sp. 32A isolated from the skin of an Anderson's salamander (Ambystoma andersonii).</title>
        <authorList>
            <person name="Spergser J."/>
            <person name="Busse H.-J."/>
        </authorList>
    </citation>
    <scope>NUCLEOTIDE SEQUENCE</scope>
    <source>
        <strain evidence="2">32A</strain>
    </source>
</reference>
<keyword evidence="1" id="KW-0472">Membrane</keyword>